<dbReference type="eggNOG" id="COG4309">
    <property type="taxonomic scope" value="Bacteria"/>
</dbReference>
<dbReference type="AlphaFoldDB" id="K6XHM6"/>
<dbReference type="STRING" id="1184609.KILIM_125_00030"/>
<accession>K6XHM6</accession>
<evidence type="ECO:0000259" key="1">
    <source>
        <dbReference type="Pfam" id="PF10006"/>
    </source>
</evidence>
<proteinExistence type="predicted"/>
<gene>
    <name evidence="2" type="ORF">KILIM_125_00030</name>
</gene>
<dbReference type="InterPro" id="IPR018720">
    <property type="entry name" value="DUF2249"/>
</dbReference>
<dbReference type="Pfam" id="PF10006">
    <property type="entry name" value="DUF2249"/>
    <property type="match status" value="1"/>
</dbReference>
<dbReference type="RefSeq" id="WP_006594841.1">
    <property type="nucleotide sequence ID" value="NZ_BAHD01000125.1"/>
</dbReference>
<protein>
    <recommendedName>
        <fullName evidence="1">DUF2249 domain-containing protein</fullName>
    </recommendedName>
</protein>
<dbReference type="Proteomes" id="UP000008366">
    <property type="component" value="Unassembled WGS sequence"/>
</dbReference>
<evidence type="ECO:0000313" key="2">
    <source>
        <dbReference type="EMBL" id="GAB98309.1"/>
    </source>
</evidence>
<feature type="domain" description="DUF2249" evidence="1">
    <location>
        <begin position="30"/>
        <end position="98"/>
    </location>
</feature>
<comment type="caution">
    <text evidence="2">The sequence shown here is derived from an EMBL/GenBank/DDBJ whole genome shotgun (WGS) entry which is preliminary data.</text>
</comment>
<dbReference type="EMBL" id="BAHD01000125">
    <property type="protein sequence ID" value="GAB98309.1"/>
    <property type="molecule type" value="Genomic_DNA"/>
</dbReference>
<reference evidence="2 3" key="1">
    <citation type="submission" date="2012-08" db="EMBL/GenBank/DDBJ databases">
        <title>Whole genome shotgun sequence of Kineosphaera limosa NBRC 100340.</title>
        <authorList>
            <person name="Yoshida I."/>
            <person name="Isaki S."/>
            <person name="Hosoyama A."/>
            <person name="Tsuchikane K."/>
            <person name="Katsumata H."/>
            <person name="Ando Y."/>
            <person name="Ohji S."/>
            <person name="Hamada M."/>
            <person name="Tamura T."/>
            <person name="Yamazoe A."/>
            <person name="Yamazaki S."/>
            <person name="Fujita N."/>
        </authorList>
    </citation>
    <scope>NUCLEOTIDE SEQUENCE [LARGE SCALE GENOMIC DNA]</scope>
    <source>
        <strain evidence="2 3">NBRC 100340</strain>
    </source>
</reference>
<sequence length="100" mass="10621">MSLADHTDLGLEQKSSDCGCGCTDSGVPQLDARAIPHAIRHGAIHGAIGSLRPGAALDLIAPHDPLPLLAQVEQREGAAVTFDYVQRGPDAWVLRFTRRA</sequence>
<dbReference type="OrthoDB" id="8451629at2"/>
<keyword evidence="3" id="KW-1185">Reference proteome</keyword>
<organism evidence="2 3">
    <name type="scientific">Kineosphaera limosa NBRC 100340</name>
    <dbReference type="NCBI Taxonomy" id="1184609"/>
    <lineage>
        <taxon>Bacteria</taxon>
        <taxon>Bacillati</taxon>
        <taxon>Actinomycetota</taxon>
        <taxon>Actinomycetes</taxon>
        <taxon>Micrococcales</taxon>
        <taxon>Dermatophilaceae</taxon>
        <taxon>Kineosphaera</taxon>
    </lineage>
</organism>
<name>K6XHM6_9MICO</name>
<evidence type="ECO:0000313" key="3">
    <source>
        <dbReference type="Proteomes" id="UP000008366"/>
    </source>
</evidence>